<name>A0AA88P0Z0_9TELE</name>
<protein>
    <submittedName>
        <fullName evidence="2">Uncharacterized protein</fullName>
    </submittedName>
</protein>
<dbReference type="Proteomes" id="UP001187343">
    <property type="component" value="Unassembled WGS sequence"/>
</dbReference>
<comment type="caution">
    <text evidence="2">The sequence shown here is derived from an EMBL/GenBank/DDBJ whole genome shotgun (WGS) entry which is preliminary data.</text>
</comment>
<gene>
    <name evidence="2" type="ORF">Q8A67_025771</name>
</gene>
<dbReference type="AlphaFoldDB" id="A0AA88P0Z0"/>
<sequence length="92" mass="10710">MDTLHVAAQRSDYHSSHQWYVADRWDQHLEALREENADLKKLQRDFITTVQQLKEERDDLKQANTKFSPQMSQLEAKFSSVGISYFPVIGVG</sequence>
<dbReference type="EMBL" id="JAUYZG010000025">
    <property type="protein sequence ID" value="KAK2867654.1"/>
    <property type="molecule type" value="Genomic_DNA"/>
</dbReference>
<evidence type="ECO:0000313" key="3">
    <source>
        <dbReference type="Proteomes" id="UP001187343"/>
    </source>
</evidence>
<evidence type="ECO:0000313" key="2">
    <source>
        <dbReference type="EMBL" id="KAK2867654.1"/>
    </source>
</evidence>
<feature type="coiled-coil region" evidence="1">
    <location>
        <begin position="22"/>
        <end position="63"/>
    </location>
</feature>
<keyword evidence="1" id="KW-0175">Coiled coil</keyword>
<reference evidence="2" key="1">
    <citation type="submission" date="2023-08" db="EMBL/GenBank/DDBJ databases">
        <title>Chromosome-level Genome Assembly of mud carp (Cirrhinus molitorella).</title>
        <authorList>
            <person name="Liu H."/>
        </authorList>
    </citation>
    <scope>NUCLEOTIDE SEQUENCE</scope>
    <source>
        <strain evidence="2">Prfri</strain>
        <tissue evidence="2">Muscle</tissue>
    </source>
</reference>
<organism evidence="2 3">
    <name type="scientific">Cirrhinus molitorella</name>
    <name type="common">mud carp</name>
    <dbReference type="NCBI Taxonomy" id="172907"/>
    <lineage>
        <taxon>Eukaryota</taxon>
        <taxon>Metazoa</taxon>
        <taxon>Chordata</taxon>
        <taxon>Craniata</taxon>
        <taxon>Vertebrata</taxon>
        <taxon>Euteleostomi</taxon>
        <taxon>Actinopterygii</taxon>
        <taxon>Neopterygii</taxon>
        <taxon>Teleostei</taxon>
        <taxon>Ostariophysi</taxon>
        <taxon>Cypriniformes</taxon>
        <taxon>Cyprinidae</taxon>
        <taxon>Labeoninae</taxon>
        <taxon>Labeonini</taxon>
        <taxon>Cirrhinus</taxon>
    </lineage>
</organism>
<evidence type="ECO:0000256" key="1">
    <source>
        <dbReference type="SAM" id="Coils"/>
    </source>
</evidence>
<keyword evidence="3" id="KW-1185">Reference proteome</keyword>
<accession>A0AA88P0Z0</accession>
<proteinExistence type="predicted"/>